<sequence length="69" mass="7980">MVMLEKMQGEGVVASQQLTKIDGWSVSDLYYIPTHLLDYHARLMEVFFEAELFHEIAISKYLHTVPHTA</sequence>
<name>A0A0B1TPB0_OESDE</name>
<dbReference type="OrthoDB" id="5948173at2759"/>
<protein>
    <submittedName>
        <fullName evidence="1">Uncharacterized protein</fullName>
    </submittedName>
</protein>
<proteinExistence type="predicted"/>
<gene>
    <name evidence="1" type="ORF">OESDEN_02061</name>
</gene>
<reference evidence="1 2" key="1">
    <citation type="submission" date="2014-03" db="EMBL/GenBank/DDBJ databases">
        <title>Draft genome of the hookworm Oesophagostomum dentatum.</title>
        <authorList>
            <person name="Mitreva M."/>
        </authorList>
    </citation>
    <scope>NUCLEOTIDE SEQUENCE [LARGE SCALE GENOMIC DNA]</scope>
    <source>
        <strain evidence="1 2">OD-Hann</strain>
    </source>
</reference>
<dbReference type="EMBL" id="KN549374">
    <property type="protein sequence ID" value="KHJ97956.1"/>
    <property type="molecule type" value="Genomic_DNA"/>
</dbReference>
<accession>A0A0B1TPB0</accession>
<organism evidence="1 2">
    <name type="scientific">Oesophagostomum dentatum</name>
    <name type="common">Nodular worm</name>
    <dbReference type="NCBI Taxonomy" id="61180"/>
    <lineage>
        <taxon>Eukaryota</taxon>
        <taxon>Metazoa</taxon>
        <taxon>Ecdysozoa</taxon>
        <taxon>Nematoda</taxon>
        <taxon>Chromadorea</taxon>
        <taxon>Rhabditida</taxon>
        <taxon>Rhabditina</taxon>
        <taxon>Rhabditomorpha</taxon>
        <taxon>Strongyloidea</taxon>
        <taxon>Strongylidae</taxon>
        <taxon>Oesophagostomum</taxon>
    </lineage>
</organism>
<evidence type="ECO:0000313" key="2">
    <source>
        <dbReference type="Proteomes" id="UP000053660"/>
    </source>
</evidence>
<keyword evidence="2" id="KW-1185">Reference proteome</keyword>
<dbReference type="AlphaFoldDB" id="A0A0B1TPB0"/>
<evidence type="ECO:0000313" key="1">
    <source>
        <dbReference type="EMBL" id="KHJ97956.1"/>
    </source>
</evidence>
<dbReference type="Proteomes" id="UP000053660">
    <property type="component" value="Unassembled WGS sequence"/>
</dbReference>